<gene>
    <name evidence="3" type="ORF">NCGR_LOCUS17645</name>
</gene>
<evidence type="ECO:0000256" key="2">
    <source>
        <dbReference type="ARBA" id="ARBA00022729"/>
    </source>
</evidence>
<dbReference type="GO" id="GO:0006508">
    <property type="term" value="P:proteolysis"/>
    <property type="evidence" value="ECO:0007669"/>
    <property type="project" value="InterPro"/>
</dbReference>
<dbReference type="AlphaFoldDB" id="A0A811NE52"/>
<comment type="caution">
    <text evidence="3">The sequence shown here is derived from an EMBL/GenBank/DDBJ whole genome shotgun (WGS) entry which is preliminary data.</text>
</comment>
<dbReference type="PANTHER" id="PTHR10795">
    <property type="entry name" value="PROPROTEIN CONVERTASE SUBTILISIN/KEXIN"/>
    <property type="match status" value="1"/>
</dbReference>
<dbReference type="Proteomes" id="UP000604825">
    <property type="component" value="Unassembled WGS sequence"/>
</dbReference>
<dbReference type="InterPro" id="IPR036852">
    <property type="entry name" value="Peptidase_S8/S53_dom_sf"/>
</dbReference>
<dbReference type="GO" id="GO:0004252">
    <property type="term" value="F:serine-type endopeptidase activity"/>
    <property type="evidence" value="ECO:0007669"/>
    <property type="project" value="InterPro"/>
</dbReference>
<dbReference type="EMBL" id="CAJGYO010000004">
    <property type="protein sequence ID" value="CAD6225645.1"/>
    <property type="molecule type" value="Genomic_DNA"/>
</dbReference>
<evidence type="ECO:0000256" key="1">
    <source>
        <dbReference type="ARBA" id="ARBA00011073"/>
    </source>
</evidence>
<organism evidence="3 4">
    <name type="scientific">Miscanthus lutarioriparius</name>
    <dbReference type="NCBI Taxonomy" id="422564"/>
    <lineage>
        <taxon>Eukaryota</taxon>
        <taxon>Viridiplantae</taxon>
        <taxon>Streptophyta</taxon>
        <taxon>Embryophyta</taxon>
        <taxon>Tracheophyta</taxon>
        <taxon>Spermatophyta</taxon>
        <taxon>Magnoliopsida</taxon>
        <taxon>Liliopsida</taxon>
        <taxon>Poales</taxon>
        <taxon>Poaceae</taxon>
        <taxon>PACMAD clade</taxon>
        <taxon>Panicoideae</taxon>
        <taxon>Andropogonodae</taxon>
        <taxon>Andropogoneae</taxon>
        <taxon>Saccharinae</taxon>
        <taxon>Miscanthus</taxon>
    </lineage>
</organism>
<evidence type="ECO:0000313" key="3">
    <source>
        <dbReference type="EMBL" id="CAD6225645.1"/>
    </source>
</evidence>
<dbReference type="Gene3D" id="3.40.50.200">
    <property type="entry name" value="Peptidase S8/S53 domain"/>
    <property type="match status" value="1"/>
</dbReference>
<protein>
    <submittedName>
        <fullName evidence="3">Uncharacterized protein</fullName>
    </submittedName>
</protein>
<proteinExistence type="inferred from homology"/>
<keyword evidence="2" id="KW-0732">Signal</keyword>
<name>A0A811NE52_9POAL</name>
<sequence length="84" mass="8862">MTSTVAGNFVQNVDVQGNAHVTTSGMALHAHLAIYKVCTRSQCSIMDSSLGWTPLSTNGLDVLSSISAPDGAQFNYDLIAIVTF</sequence>
<reference evidence="3" key="1">
    <citation type="submission" date="2020-10" db="EMBL/GenBank/DDBJ databases">
        <authorList>
            <person name="Han B."/>
            <person name="Lu T."/>
            <person name="Zhao Q."/>
            <person name="Huang X."/>
            <person name="Zhao Y."/>
        </authorList>
    </citation>
    <scope>NUCLEOTIDE SEQUENCE</scope>
</reference>
<dbReference type="OrthoDB" id="206201at2759"/>
<accession>A0A811NE52</accession>
<evidence type="ECO:0000313" key="4">
    <source>
        <dbReference type="Proteomes" id="UP000604825"/>
    </source>
</evidence>
<keyword evidence="4" id="KW-1185">Reference proteome</keyword>
<comment type="similarity">
    <text evidence="1">Belongs to the peptidase S8 family.</text>
</comment>
<dbReference type="InterPro" id="IPR045051">
    <property type="entry name" value="SBT"/>
</dbReference>